<evidence type="ECO:0000256" key="6">
    <source>
        <dbReference type="SAM" id="Phobius"/>
    </source>
</evidence>
<keyword evidence="2" id="KW-0813">Transport</keyword>
<feature type="transmembrane region" description="Helical" evidence="6">
    <location>
        <begin position="92"/>
        <end position="111"/>
    </location>
</feature>
<evidence type="ECO:0000259" key="7">
    <source>
        <dbReference type="PROSITE" id="PS50850"/>
    </source>
</evidence>
<evidence type="ECO:0000313" key="9">
    <source>
        <dbReference type="Proteomes" id="UP000440004"/>
    </source>
</evidence>
<feature type="transmembrane region" description="Helical" evidence="6">
    <location>
        <begin position="21"/>
        <end position="44"/>
    </location>
</feature>
<feature type="transmembrane region" description="Helical" evidence="6">
    <location>
        <begin position="117"/>
        <end position="142"/>
    </location>
</feature>
<accession>A0A6A7KAY9</accession>
<dbReference type="Pfam" id="PF07690">
    <property type="entry name" value="MFS_1"/>
    <property type="match status" value="1"/>
</dbReference>
<keyword evidence="5 6" id="KW-0472">Membrane</keyword>
<sequence length="446" mass="48964">MRTYVNKRSEMKMKNNSNSKFFYGYTITLLSALCYFASSGILTVSAGNVINELINTFGWSGTEVSLAFSVRSLFGLALPFVGYITVKYGPRYVIGFSGIVTTICLVLTASIEKPWQFILLYGIGVSFSMLFNDYLGIFAIVNNWWEKKRGTHTGIVNAAGAFGGVVFPIIIALILKNYGWKVALYSMAAMLFFISVLPQLLWYRNFPSQLNLQVDNGFEEKEENSKRIMLSSKYFSPVNWETKDALKTPQIWIVIFMWSGLVFTYIAVMYFSITHLVMNGMDAVTASTILGAINFIAMIVSLLAGRLIDKLGPKTTLVAVCIFSTIGSLLILIVKNVVTGWIFAAVYGLSVGALVPCVATIIPSYYGTKNYPHIQGSVQWILAISSGLAATGIGIIIDKTGSLIPAFFVAAGVSAIAVILALTLKPPVLLEKHLLELNKETQESHI</sequence>
<protein>
    <submittedName>
        <fullName evidence="8">MFS transporter</fullName>
    </submittedName>
</protein>
<keyword evidence="4 6" id="KW-1133">Transmembrane helix</keyword>
<dbReference type="GO" id="GO:0005886">
    <property type="term" value="C:plasma membrane"/>
    <property type="evidence" value="ECO:0007669"/>
    <property type="project" value="UniProtKB-SubCell"/>
</dbReference>
<dbReference type="InterPro" id="IPR020846">
    <property type="entry name" value="MFS_dom"/>
</dbReference>
<dbReference type="PANTHER" id="PTHR11360:SF290">
    <property type="entry name" value="MONOCARBOXYLATE MFS PERMEASE"/>
    <property type="match status" value="1"/>
</dbReference>
<evidence type="ECO:0000256" key="1">
    <source>
        <dbReference type="ARBA" id="ARBA00004651"/>
    </source>
</evidence>
<feature type="transmembrane region" description="Helical" evidence="6">
    <location>
        <begin position="316"/>
        <end position="334"/>
    </location>
</feature>
<evidence type="ECO:0000256" key="4">
    <source>
        <dbReference type="ARBA" id="ARBA00022989"/>
    </source>
</evidence>
<dbReference type="InterPro" id="IPR011701">
    <property type="entry name" value="MFS"/>
</dbReference>
<feature type="transmembrane region" description="Helical" evidence="6">
    <location>
        <begin position="283"/>
        <end position="304"/>
    </location>
</feature>
<organism evidence="8 9">
    <name type="scientific">Alkalibaculum sporogenes</name>
    <dbReference type="NCBI Taxonomy" id="2655001"/>
    <lineage>
        <taxon>Bacteria</taxon>
        <taxon>Bacillati</taxon>
        <taxon>Bacillota</taxon>
        <taxon>Clostridia</taxon>
        <taxon>Eubacteriales</taxon>
        <taxon>Eubacteriaceae</taxon>
        <taxon>Alkalibaculum</taxon>
    </lineage>
</organism>
<gene>
    <name evidence="8" type="ORF">GC105_12105</name>
</gene>
<comment type="subcellular location">
    <subcellularLocation>
        <location evidence="1">Cell membrane</location>
        <topology evidence="1">Multi-pass membrane protein</topology>
    </subcellularLocation>
</comment>
<feature type="transmembrane region" description="Helical" evidence="6">
    <location>
        <begin position="378"/>
        <end position="397"/>
    </location>
</feature>
<feature type="transmembrane region" description="Helical" evidence="6">
    <location>
        <begin position="251"/>
        <end position="271"/>
    </location>
</feature>
<dbReference type="InterPro" id="IPR050327">
    <property type="entry name" value="Proton-linked_MCT"/>
</dbReference>
<feature type="transmembrane region" description="Helical" evidence="6">
    <location>
        <begin position="403"/>
        <end position="424"/>
    </location>
</feature>
<comment type="caution">
    <text evidence="8">The sequence shown here is derived from an EMBL/GenBank/DDBJ whole genome shotgun (WGS) entry which is preliminary data.</text>
</comment>
<evidence type="ECO:0000313" key="8">
    <source>
        <dbReference type="EMBL" id="MPW26532.1"/>
    </source>
</evidence>
<evidence type="ECO:0000256" key="2">
    <source>
        <dbReference type="ARBA" id="ARBA00022448"/>
    </source>
</evidence>
<dbReference type="Gene3D" id="1.20.1250.20">
    <property type="entry name" value="MFS general substrate transporter like domains"/>
    <property type="match status" value="2"/>
</dbReference>
<dbReference type="Proteomes" id="UP000440004">
    <property type="component" value="Unassembled WGS sequence"/>
</dbReference>
<keyword evidence="3 6" id="KW-0812">Transmembrane</keyword>
<dbReference type="GO" id="GO:0022857">
    <property type="term" value="F:transmembrane transporter activity"/>
    <property type="evidence" value="ECO:0007669"/>
    <property type="project" value="InterPro"/>
</dbReference>
<feature type="domain" description="Major facilitator superfamily (MFS) profile" evidence="7">
    <location>
        <begin position="24"/>
        <end position="429"/>
    </location>
</feature>
<dbReference type="PROSITE" id="PS50850">
    <property type="entry name" value="MFS"/>
    <property type="match status" value="1"/>
</dbReference>
<feature type="transmembrane region" description="Helical" evidence="6">
    <location>
        <begin position="154"/>
        <end position="176"/>
    </location>
</feature>
<dbReference type="AlphaFoldDB" id="A0A6A7KAY9"/>
<feature type="transmembrane region" description="Helical" evidence="6">
    <location>
        <begin position="182"/>
        <end position="203"/>
    </location>
</feature>
<dbReference type="EMBL" id="WHNX01000020">
    <property type="protein sequence ID" value="MPW26532.1"/>
    <property type="molecule type" value="Genomic_DNA"/>
</dbReference>
<feature type="transmembrane region" description="Helical" evidence="6">
    <location>
        <begin position="340"/>
        <end position="366"/>
    </location>
</feature>
<dbReference type="SUPFAM" id="SSF103473">
    <property type="entry name" value="MFS general substrate transporter"/>
    <property type="match status" value="1"/>
</dbReference>
<proteinExistence type="predicted"/>
<reference evidence="8 9" key="1">
    <citation type="submission" date="2019-10" db="EMBL/GenBank/DDBJ databases">
        <title>Alkalibaculum tamaniensis sp.nov., a new alkaliphilic acetogen, isolated on methoxylated aromatics from a mud volcano.</title>
        <authorList>
            <person name="Khomyakova M.A."/>
            <person name="Merkel A.Y."/>
            <person name="Bonch-Osmolovskaya E.A."/>
            <person name="Slobodkin A.I."/>
        </authorList>
    </citation>
    <scope>NUCLEOTIDE SEQUENCE [LARGE SCALE GENOMIC DNA]</scope>
    <source>
        <strain evidence="8 9">M08DMB</strain>
    </source>
</reference>
<name>A0A6A7KAY9_9FIRM</name>
<keyword evidence="9" id="KW-1185">Reference proteome</keyword>
<dbReference type="PANTHER" id="PTHR11360">
    <property type="entry name" value="MONOCARBOXYLATE TRANSPORTER"/>
    <property type="match status" value="1"/>
</dbReference>
<evidence type="ECO:0000256" key="3">
    <source>
        <dbReference type="ARBA" id="ARBA00022692"/>
    </source>
</evidence>
<evidence type="ECO:0000256" key="5">
    <source>
        <dbReference type="ARBA" id="ARBA00023136"/>
    </source>
</evidence>
<dbReference type="InterPro" id="IPR036259">
    <property type="entry name" value="MFS_trans_sf"/>
</dbReference>